<sequence length="152" mass="16080">MARWPRGEADVERLLGLGHLQHVAGAAADGTPLLAKARRTLATAESVAPSDPDSAFVLAYDAARYAATALLAHQGLRPTTAGGHVAVESAIRAQFGDGFRSFGFMRRRRNELEYPSAGSTTSDLEEANEAVAQSRSIIEAAGQLLPNLSFFG</sequence>
<dbReference type="Pfam" id="PF05168">
    <property type="entry name" value="HEPN"/>
    <property type="match status" value="1"/>
</dbReference>
<dbReference type="Gene3D" id="1.20.120.330">
    <property type="entry name" value="Nucleotidyltransferases domain 2"/>
    <property type="match status" value="1"/>
</dbReference>
<feature type="domain" description="HEPN" evidence="1">
    <location>
        <begin position="33"/>
        <end position="141"/>
    </location>
</feature>
<dbReference type="AlphaFoldDB" id="A0A2A9CQW9"/>
<name>A0A2A9CQW9_9ACTN</name>
<protein>
    <recommendedName>
        <fullName evidence="1">HEPN domain-containing protein</fullName>
    </recommendedName>
</protein>
<dbReference type="EMBL" id="PDJC01000001">
    <property type="protein sequence ID" value="PFG16475.1"/>
    <property type="molecule type" value="Genomic_DNA"/>
</dbReference>
<evidence type="ECO:0000313" key="2">
    <source>
        <dbReference type="EMBL" id="PFG16475.1"/>
    </source>
</evidence>
<gene>
    <name evidence="2" type="ORF">ATK74_1013</name>
</gene>
<dbReference type="OrthoDB" id="3728235at2"/>
<evidence type="ECO:0000313" key="3">
    <source>
        <dbReference type="Proteomes" id="UP000226079"/>
    </source>
</evidence>
<accession>A0A2A9CQW9</accession>
<dbReference type="RefSeq" id="WP_098460011.1">
    <property type="nucleotide sequence ID" value="NZ_PDJC01000001.1"/>
</dbReference>
<organism evidence="2 3">
    <name type="scientific">Propionicimonas paludicola</name>
    <dbReference type="NCBI Taxonomy" id="185243"/>
    <lineage>
        <taxon>Bacteria</taxon>
        <taxon>Bacillati</taxon>
        <taxon>Actinomycetota</taxon>
        <taxon>Actinomycetes</taxon>
        <taxon>Propionibacteriales</taxon>
        <taxon>Nocardioidaceae</taxon>
        <taxon>Propionicimonas</taxon>
    </lineage>
</organism>
<evidence type="ECO:0000259" key="1">
    <source>
        <dbReference type="Pfam" id="PF05168"/>
    </source>
</evidence>
<dbReference type="Proteomes" id="UP000226079">
    <property type="component" value="Unassembled WGS sequence"/>
</dbReference>
<reference evidence="2 3" key="1">
    <citation type="submission" date="2017-10" db="EMBL/GenBank/DDBJ databases">
        <title>Sequencing the genomes of 1000 actinobacteria strains.</title>
        <authorList>
            <person name="Klenk H.-P."/>
        </authorList>
    </citation>
    <scope>NUCLEOTIDE SEQUENCE [LARGE SCALE GENOMIC DNA]</scope>
    <source>
        <strain evidence="2 3">DSM 15597</strain>
    </source>
</reference>
<dbReference type="InterPro" id="IPR007842">
    <property type="entry name" value="HEPN_dom"/>
</dbReference>
<proteinExistence type="predicted"/>
<comment type="caution">
    <text evidence="2">The sequence shown here is derived from an EMBL/GenBank/DDBJ whole genome shotgun (WGS) entry which is preliminary data.</text>
</comment>
<keyword evidence="3" id="KW-1185">Reference proteome</keyword>